<evidence type="ECO:0000313" key="4">
    <source>
        <dbReference type="EMBL" id="GJN55595.1"/>
    </source>
</evidence>
<dbReference type="InterPro" id="IPR006860">
    <property type="entry name" value="FecR"/>
</dbReference>
<dbReference type="Gene3D" id="2.60.120.1440">
    <property type="match status" value="1"/>
</dbReference>
<gene>
    <name evidence="3" type="ORF">TUM18999_40930</name>
    <name evidence="4" type="ORF">TUM20286_53470</name>
</gene>
<sequence length="318" mass="35108">MDSRPSIDEQAATWYARRSSGQFSAEQEAELQAWLAASPAHARAFADMQLIWADFDRVPRPVLATPVVRPEPRGRRTLPRAMAASFVLLCAALATSQNWFARAPDVDLQLSSARGEQRQVELADGSRIDLNVDTRLHVRLYDDHREVELLQGEAFFAVARDEQRPFVVMAGEGSVRVLGTRFSVRRGGERLDVAVESGKVAVSPEAGGSQRAELGAGDSADFDYRTRHLELGHRSPEEIASWRRGQLIFRDRPLAQLVDELSHYRSAPVGLADASLAERRVSGSLNIGKPDAFLAALPQLLPVRVEYLANGTALIHPR</sequence>
<protein>
    <submittedName>
        <fullName evidence="3">Sensor</fullName>
    </submittedName>
</protein>
<dbReference type="EMBL" id="AP023189">
    <property type="protein sequence ID" value="BCG25902.1"/>
    <property type="molecule type" value="Genomic_DNA"/>
</dbReference>
<dbReference type="PANTHER" id="PTHR30273">
    <property type="entry name" value="PERIPLASMIC SIGNAL SENSOR AND SIGMA FACTOR ACTIVATOR FECR-RELATED"/>
    <property type="match status" value="1"/>
</dbReference>
<dbReference type="EMBL" id="BQKM01000019">
    <property type="protein sequence ID" value="GJN55595.1"/>
    <property type="molecule type" value="Genomic_DNA"/>
</dbReference>
<dbReference type="InterPro" id="IPR032623">
    <property type="entry name" value="FecR_N"/>
</dbReference>
<dbReference type="AlphaFoldDB" id="A0A6J4E7T0"/>
<dbReference type="Proteomes" id="UP000509383">
    <property type="component" value="Chromosome"/>
</dbReference>
<organism evidence="3 5">
    <name type="scientific">Pseudomonas tohonis</name>
    <dbReference type="NCBI Taxonomy" id="2725477"/>
    <lineage>
        <taxon>Bacteria</taxon>
        <taxon>Pseudomonadati</taxon>
        <taxon>Pseudomonadota</taxon>
        <taxon>Gammaproteobacteria</taxon>
        <taxon>Pseudomonadales</taxon>
        <taxon>Pseudomonadaceae</taxon>
        <taxon>Pseudomonas</taxon>
    </lineage>
</organism>
<dbReference type="Pfam" id="PF04773">
    <property type="entry name" value="FecR"/>
    <property type="match status" value="1"/>
</dbReference>
<dbReference type="Proteomes" id="UP001054892">
    <property type="component" value="Unassembled WGS sequence"/>
</dbReference>
<name>A0A6J4E7T0_9PSED</name>
<dbReference type="Gene3D" id="3.55.50.30">
    <property type="match status" value="1"/>
</dbReference>
<dbReference type="KEGG" id="ptw:TUM18999_40930"/>
<keyword evidence="6" id="KW-1185">Reference proteome</keyword>
<evidence type="ECO:0000313" key="5">
    <source>
        <dbReference type="Proteomes" id="UP000509383"/>
    </source>
</evidence>
<dbReference type="PANTHER" id="PTHR30273:SF2">
    <property type="entry name" value="PROTEIN FECR"/>
    <property type="match status" value="1"/>
</dbReference>
<feature type="domain" description="FecR N-terminal" evidence="2">
    <location>
        <begin position="9"/>
        <end position="49"/>
    </location>
</feature>
<dbReference type="Pfam" id="PF16220">
    <property type="entry name" value="DUF4880"/>
    <property type="match status" value="1"/>
</dbReference>
<dbReference type="InterPro" id="IPR012373">
    <property type="entry name" value="Ferrdict_sens_TM"/>
</dbReference>
<feature type="domain" description="FecR protein" evidence="1">
    <location>
        <begin position="110"/>
        <end position="200"/>
    </location>
</feature>
<evidence type="ECO:0000259" key="2">
    <source>
        <dbReference type="Pfam" id="PF16220"/>
    </source>
</evidence>
<accession>A0A6J4E7T0</accession>
<dbReference type="RefSeq" id="WP_173178022.1">
    <property type="nucleotide sequence ID" value="NZ_AP023189.1"/>
</dbReference>
<evidence type="ECO:0000313" key="3">
    <source>
        <dbReference type="EMBL" id="BCG25902.1"/>
    </source>
</evidence>
<evidence type="ECO:0000313" key="6">
    <source>
        <dbReference type="Proteomes" id="UP001054892"/>
    </source>
</evidence>
<evidence type="ECO:0000259" key="1">
    <source>
        <dbReference type="Pfam" id="PF04773"/>
    </source>
</evidence>
<proteinExistence type="predicted"/>
<dbReference type="GO" id="GO:0016989">
    <property type="term" value="F:sigma factor antagonist activity"/>
    <property type="evidence" value="ECO:0007669"/>
    <property type="project" value="TreeGrafter"/>
</dbReference>
<dbReference type="PIRSF" id="PIRSF018266">
    <property type="entry name" value="FecR"/>
    <property type="match status" value="1"/>
</dbReference>
<reference evidence="3 5" key="1">
    <citation type="submission" date="2020-05" db="EMBL/GenBank/DDBJ databases">
        <title>Characterization of novel class B3 metallo-beta-lactamase from novel Pseudomonas species.</title>
        <authorList>
            <person name="Yamada K."/>
            <person name="Aoki K."/>
            <person name="Ishii Y."/>
        </authorList>
    </citation>
    <scope>NUCLEOTIDE SEQUENCE [LARGE SCALE GENOMIC DNA]</scope>
    <source>
        <strain evidence="3 5">TUM18999</strain>
        <strain evidence="4 6">TUM20286</strain>
    </source>
</reference>